<dbReference type="Proteomes" id="UP000789375">
    <property type="component" value="Unassembled WGS sequence"/>
</dbReference>
<dbReference type="AlphaFoldDB" id="A0A9N9H8G1"/>
<proteinExistence type="predicted"/>
<reference evidence="1" key="1">
    <citation type="submission" date="2021-06" db="EMBL/GenBank/DDBJ databases">
        <authorList>
            <person name="Kallberg Y."/>
            <person name="Tangrot J."/>
            <person name="Rosling A."/>
        </authorList>
    </citation>
    <scope>NUCLEOTIDE SEQUENCE</scope>
    <source>
        <strain evidence="1">87-6 pot B 2015</strain>
    </source>
</reference>
<evidence type="ECO:0000313" key="2">
    <source>
        <dbReference type="Proteomes" id="UP000789375"/>
    </source>
</evidence>
<accession>A0A9N9H8G1</accession>
<gene>
    <name evidence="1" type="ORF">FMOSSE_LOCUS11727</name>
</gene>
<dbReference type="EMBL" id="CAJVPP010004863">
    <property type="protein sequence ID" value="CAG8656472.1"/>
    <property type="molecule type" value="Genomic_DNA"/>
</dbReference>
<comment type="caution">
    <text evidence="1">The sequence shown here is derived from an EMBL/GenBank/DDBJ whole genome shotgun (WGS) entry which is preliminary data.</text>
</comment>
<feature type="non-terminal residue" evidence="1">
    <location>
        <position position="1"/>
    </location>
</feature>
<name>A0A9N9H8G1_FUNMO</name>
<evidence type="ECO:0000313" key="1">
    <source>
        <dbReference type="EMBL" id="CAG8656472.1"/>
    </source>
</evidence>
<protein>
    <submittedName>
        <fullName evidence="1">2986_t:CDS:1</fullName>
    </submittedName>
</protein>
<sequence length="73" mass="8570">MQYFNGCIYATSVRKADKEIDASSENKLKYVQVEGLIKYLYKDHSLCWSEVCWIKDNPDIELKEPNLITYTES</sequence>
<organism evidence="1 2">
    <name type="scientific">Funneliformis mosseae</name>
    <name type="common">Endomycorrhizal fungus</name>
    <name type="synonym">Glomus mosseae</name>
    <dbReference type="NCBI Taxonomy" id="27381"/>
    <lineage>
        <taxon>Eukaryota</taxon>
        <taxon>Fungi</taxon>
        <taxon>Fungi incertae sedis</taxon>
        <taxon>Mucoromycota</taxon>
        <taxon>Glomeromycotina</taxon>
        <taxon>Glomeromycetes</taxon>
        <taxon>Glomerales</taxon>
        <taxon>Glomeraceae</taxon>
        <taxon>Funneliformis</taxon>
    </lineage>
</organism>
<keyword evidence="2" id="KW-1185">Reference proteome</keyword>